<sequence length="38" mass="4823">MTDYLCNERERICICNTHAEDFRKIYEGINYRKRYEIY</sequence>
<accession>A0A6C0HYE0</accession>
<evidence type="ECO:0000313" key="1">
    <source>
        <dbReference type="EMBL" id="QHT85791.1"/>
    </source>
</evidence>
<name>A0A6C0HYE0_9ZZZZ</name>
<organism evidence="1">
    <name type="scientific">viral metagenome</name>
    <dbReference type="NCBI Taxonomy" id="1070528"/>
    <lineage>
        <taxon>unclassified sequences</taxon>
        <taxon>metagenomes</taxon>
        <taxon>organismal metagenomes</taxon>
    </lineage>
</organism>
<reference evidence="1" key="1">
    <citation type="journal article" date="2020" name="Nature">
        <title>Giant virus diversity and host interactions through global metagenomics.</title>
        <authorList>
            <person name="Schulz F."/>
            <person name="Roux S."/>
            <person name="Paez-Espino D."/>
            <person name="Jungbluth S."/>
            <person name="Walsh D.A."/>
            <person name="Denef V.J."/>
            <person name="McMahon K.D."/>
            <person name="Konstantinidis K.T."/>
            <person name="Eloe-Fadrosh E.A."/>
            <person name="Kyrpides N.C."/>
            <person name="Woyke T."/>
        </authorList>
    </citation>
    <scope>NUCLEOTIDE SEQUENCE</scope>
    <source>
        <strain evidence="1">GVMAG-M-3300023184-182</strain>
    </source>
</reference>
<dbReference type="EMBL" id="MN740045">
    <property type="protein sequence ID" value="QHT85791.1"/>
    <property type="molecule type" value="Genomic_DNA"/>
</dbReference>
<protein>
    <submittedName>
        <fullName evidence="1">Uncharacterized protein</fullName>
    </submittedName>
</protein>
<dbReference type="AlphaFoldDB" id="A0A6C0HYE0"/>
<proteinExistence type="predicted"/>